<keyword evidence="11" id="KW-1185">Reference proteome</keyword>
<dbReference type="InterPro" id="IPR021109">
    <property type="entry name" value="Peptidase_aspartic_dom_sf"/>
</dbReference>
<feature type="region of interest" description="Disordered" evidence="7">
    <location>
        <begin position="421"/>
        <end position="567"/>
    </location>
</feature>
<evidence type="ECO:0000313" key="11">
    <source>
        <dbReference type="Proteomes" id="UP001303889"/>
    </source>
</evidence>
<protein>
    <submittedName>
        <fullName evidence="10">Aspartic peptidase domain-containing protein</fullName>
    </submittedName>
</protein>
<evidence type="ECO:0000256" key="4">
    <source>
        <dbReference type="ARBA" id="ARBA00022750"/>
    </source>
</evidence>
<dbReference type="EMBL" id="MU855335">
    <property type="protein sequence ID" value="KAK3906135.1"/>
    <property type="molecule type" value="Genomic_DNA"/>
</dbReference>
<keyword evidence="3 8" id="KW-0732">Signal</keyword>
<dbReference type="Gene3D" id="2.40.70.10">
    <property type="entry name" value="Acid Proteases"/>
    <property type="match status" value="2"/>
</dbReference>
<dbReference type="PANTHER" id="PTHR47966">
    <property type="entry name" value="BETA-SITE APP-CLEAVING ENZYME, ISOFORM A-RELATED"/>
    <property type="match status" value="1"/>
</dbReference>
<feature type="signal peptide" evidence="8">
    <location>
        <begin position="1"/>
        <end position="18"/>
    </location>
</feature>
<organism evidence="10 11">
    <name type="scientific">Staphylotrichum tortipilum</name>
    <dbReference type="NCBI Taxonomy" id="2831512"/>
    <lineage>
        <taxon>Eukaryota</taxon>
        <taxon>Fungi</taxon>
        <taxon>Dikarya</taxon>
        <taxon>Ascomycota</taxon>
        <taxon>Pezizomycotina</taxon>
        <taxon>Sordariomycetes</taxon>
        <taxon>Sordariomycetidae</taxon>
        <taxon>Sordariales</taxon>
        <taxon>Chaetomiaceae</taxon>
        <taxon>Staphylotrichum</taxon>
    </lineage>
</organism>
<feature type="active site" evidence="6">
    <location>
        <position position="286"/>
    </location>
</feature>
<proteinExistence type="inferred from homology"/>
<comment type="similarity">
    <text evidence="1">Belongs to the peptidase A1 family.</text>
</comment>
<dbReference type="PRINTS" id="PR00792">
    <property type="entry name" value="PEPSIN"/>
</dbReference>
<dbReference type="GO" id="GO:0004190">
    <property type="term" value="F:aspartic-type endopeptidase activity"/>
    <property type="evidence" value="ECO:0007669"/>
    <property type="project" value="UniProtKB-KW"/>
</dbReference>
<evidence type="ECO:0000256" key="1">
    <source>
        <dbReference type="ARBA" id="ARBA00007447"/>
    </source>
</evidence>
<feature type="compositionally biased region" description="Low complexity" evidence="7">
    <location>
        <begin position="423"/>
        <end position="567"/>
    </location>
</feature>
<evidence type="ECO:0000256" key="2">
    <source>
        <dbReference type="ARBA" id="ARBA00022670"/>
    </source>
</evidence>
<dbReference type="Pfam" id="PF00026">
    <property type="entry name" value="Asp"/>
    <property type="match status" value="1"/>
</dbReference>
<dbReference type="SUPFAM" id="SSF50630">
    <property type="entry name" value="Acid proteases"/>
    <property type="match status" value="1"/>
</dbReference>
<comment type="caution">
    <text evidence="10">The sequence shown here is derived from an EMBL/GenBank/DDBJ whole genome shotgun (WGS) entry which is preliminary data.</text>
</comment>
<feature type="domain" description="Peptidase A1" evidence="9">
    <location>
        <begin position="73"/>
        <end position="392"/>
    </location>
</feature>
<dbReference type="Proteomes" id="UP001303889">
    <property type="component" value="Unassembled WGS sequence"/>
</dbReference>
<evidence type="ECO:0000256" key="8">
    <source>
        <dbReference type="SAM" id="SignalP"/>
    </source>
</evidence>
<dbReference type="PANTHER" id="PTHR47966:SF65">
    <property type="entry name" value="ASPARTIC-TYPE ENDOPEPTIDASE"/>
    <property type="match status" value="1"/>
</dbReference>
<dbReference type="InterPro" id="IPR001461">
    <property type="entry name" value="Aspartic_peptidase_A1"/>
</dbReference>
<evidence type="ECO:0000256" key="3">
    <source>
        <dbReference type="ARBA" id="ARBA00022729"/>
    </source>
</evidence>
<dbReference type="InterPro" id="IPR033876">
    <property type="entry name" value="SAP-like"/>
</dbReference>
<dbReference type="CDD" id="cd05474">
    <property type="entry name" value="SAP_like"/>
    <property type="match status" value="1"/>
</dbReference>
<accession>A0AAN6MT26</accession>
<gene>
    <name evidence="10" type="ORF">C8A05DRAFT_12120</name>
</gene>
<evidence type="ECO:0000256" key="5">
    <source>
        <dbReference type="ARBA" id="ARBA00022801"/>
    </source>
</evidence>
<dbReference type="AlphaFoldDB" id="A0AAN6MT26"/>
<evidence type="ECO:0000256" key="6">
    <source>
        <dbReference type="PIRSR" id="PIRSR601461-1"/>
    </source>
</evidence>
<keyword evidence="5" id="KW-0378">Hydrolase</keyword>
<reference evidence="10" key="2">
    <citation type="submission" date="2023-05" db="EMBL/GenBank/DDBJ databases">
        <authorList>
            <consortium name="Lawrence Berkeley National Laboratory"/>
            <person name="Steindorff A."/>
            <person name="Hensen N."/>
            <person name="Bonometti L."/>
            <person name="Westerberg I."/>
            <person name="Brannstrom I.O."/>
            <person name="Guillou S."/>
            <person name="Cros-Aarteil S."/>
            <person name="Calhoun S."/>
            <person name="Haridas S."/>
            <person name="Kuo A."/>
            <person name="Mondo S."/>
            <person name="Pangilinan J."/>
            <person name="Riley R."/>
            <person name="Labutti K."/>
            <person name="Andreopoulos B."/>
            <person name="Lipzen A."/>
            <person name="Chen C."/>
            <person name="Yanf M."/>
            <person name="Daum C."/>
            <person name="Ng V."/>
            <person name="Clum A."/>
            <person name="Ohm R."/>
            <person name="Martin F."/>
            <person name="Silar P."/>
            <person name="Natvig D."/>
            <person name="Lalanne C."/>
            <person name="Gautier V."/>
            <person name="Ament-Velasquez S.L."/>
            <person name="Kruys A."/>
            <person name="Hutchinson M.I."/>
            <person name="Powell A.J."/>
            <person name="Barry K."/>
            <person name="Miller A.N."/>
            <person name="Grigoriev I.V."/>
            <person name="Debuchy R."/>
            <person name="Gladieux P."/>
            <person name="Thoren M.H."/>
            <person name="Johannesson H."/>
        </authorList>
    </citation>
    <scope>NUCLEOTIDE SEQUENCE</scope>
    <source>
        <strain evidence="10">CBS 103.79</strain>
    </source>
</reference>
<keyword evidence="2" id="KW-0645">Protease</keyword>
<feature type="chain" id="PRO_5042980812" evidence="8">
    <location>
        <begin position="19"/>
        <end position="738"/>
    </location>
</feature>
<dbReference type="PROSITE" id="PS51767">
    <property type="entry name" value="PEPTIDASE_A1"/>
    <property type="match status" value="1"/>
</dbReference>
<dbReference type="InterPro" id="IPR033121">
    <property type="entry name" value="PEPTIDASE_A1"/>
</dbReference>
<feature type="active site" evidence="6">
    <location>
        <position position="91"/>
    </location>
</feature>
<keyword evidence="4" id="KW-0064">Aspartyl protease</keyword>
<name>A0AAN6MT26_9PEZI</name>
<evidence type="ECO:0000313" key="10">
    <source>
        <dbReference type="EMBL" id="KAK3906135.1"/>
    </source>
</evidence>
<sequence length="738" mass="75835">MSLTRLTAAALLPVAVLGSGLFIPDDNRMVQEDGLIRYPIVPKHGGSPFGKHSNATKRQIGTDSFAKRSGTAYIIELTLGTPGQTVPVQFDTGSSELWVNPVCSKSTTPAFCDAQPRFTTSTTLVDLKAQGSVTYGTGYANFEYMADYVAIGSAKITQQIFGVAYDTAHAVVGIMGAGPSLYGWDNDYLLPIDSLADQGLINSRAFSMDLRGFDSDRGSVIFGGLDVKKYSGNLVKRPIIPAAESPDGLTRYWVYLNGISVNKPDGSVAEVYTTPAGSQGQGVLLDSGYTLSALPSPIFQKLVAAYPSAEFVADAGLYVVDCLDPGLGGSLDFTFGDKVINVRYYDFVWHVPDSGNLCVLGAFEDDFPVLGDTFLRAAYVVYDQDNREIWLGQSEDCGTELVPIGSGPNAVPIIEGKCGQTQTSTTSTVSSTSSTSSTSTSTTSTPETSTTSISMSSTSTTVSKTSTTSSDDVSSTTVSETSTTSTDDASTSTTVSETSTSTEESSTTVSKTSTSTDEGSTSTTASETATSTSETVSESGSSSTAASTTSTTAASITSATRTKTTITQTSTRTYTITSCPPTVTHCPANKVTTEVVTITTAVCPETTGTFTIHKTVSCSAGEAGCPSGGSKTEAVTVTVTPLPPTERTTHVVPACTSGAPGPSACAQCGPGSKPTTLAVALPTATLKCSAPGCPAGNATVTTGGAPKPTKIVTAGAARAGWASAVFAVVGGAVMVALL</sequence>
<reference evidence="10" key="1">
    <citation type="journal article" date="2023" name="Mol. Phylogenet. Evol.">
        <title>Genome-scale phylogeny and comparative genomics of the fungal order Sordariales.</title>
        <authorList>
            <person name="Hensen N."/>
            <person name="Bonometti L."/>
            <person name="Westerberg I."/>
            <person name="Brannstrom I.O."/>
            <person name="Guillou S."/>
            <person name="Cros-Aarteil S."/>
            <person name="Calhoun S."/>
            <person name="Haridas S."/>
            <person name="Kuo A."/>
            <person name="Mondo S."/>
            <person name="Pangilinan J."/>
            <person name="Riley R."/>
            <person name="LaButti K."/>
            <person name="Andreopoulos B."/>
            <person name="Lipzen A."/>
            <person name="Chen C."/>
            <person name="Yan M."/>
            <person name="Daum C."/>
            <person name="Ng V."/>
            <person name="Clum A."/>
            <person name="Steindorff A."/>
            <person name="Ohm R.A."/>
            <person name="Martin F."/>
            <person name="Silar P."/>
            <person name="Natvig D.O."/>
            <person name="Lalanne C."/>
            <person name="Gautier V."/>
            <person name="Ament-Velasquez S.L."/>
            <person name="Kruys A."/>
            <person name="Hutchinson M.I."/>
            <person name="Powell A.J."/>
            <person name="Barry K."/>
            <person name="Miller A.N."/>
            <person name="Grigoriev I.V."/>
            <person name="Debuchy R."/>
            <person name="Gladieux P."/>
            <person name="Hiltunen Thoren M."/>
            <person name="Johannesson H."/>
        </authorList>
    </citation>
    <scope>NUCLEOTIDE SEQUENCE</scope>
    <source>
        <strain evidence="10">CBS 103.79</strain>
    </source>
</reference>
<dbReference type="GO" id="GO:0006508">
    <property type="term" value="P:proteolysis"/>
    <property type="evidence" value="ECO:0007669"/>
    <property type="project" value="UniProtKB-KW"/>
</dbReference>
<evidence type="ECO:0000256" key="7">
    <source>
        <dbReference type="SAM" id="MobiDB-lite"/>
    </source>
</evidence>
<evidence type="ECO:0000259" key="9">
    <source>
        <dbReference type="PROSITE" id="PS51767"/>
    </source>
</evidence>